<organism evidence="1 2">
    <name type="scientific">Cavenderia fasciculata</name>
    <name type="common">Slime mold</name>
    <name type="synonym">Dictyostelium fasciculatum</name>
    <dbReference type="NCBI Taxonomy" id="261658"/>
    <lineage>
        <taxon>Eukaryota</taxon>
        <taxon>Amoebozoa</taxon>
        <taxon>Evosea</taxon>
        <taxon>Eumycetozoa</taxon>
        <taxon>Dictyostelia</taxon>
        <taxon>Acytosteliales</taxon>
        <taxon>Cavenderiaceae</taxon>
        <taxon>Cavenderia</taxon>
    </lineage>
</organism>
<dbReference type="GeneID" id="14873526"/>
<accession>F4PRT7</accession>
<name>F4PRT7_CACFS</name>
<dbReference type="EMBL" id="GL883010">
    <property type="protein sequence ID" value="EGG21373.1"/>
    <property type="molecule type" value="Genomic_DNA"/>
</dbReference>
<evidence type="ECO:0000313" key="2">
    <source>
        <dbReference type="Proteomes" id="UP000007797"/>
    </source>
</evidence>
<dbReference type="AlphaFoldDB" id="F4PRT7"/>
<protein>
    <submittedName>
        <fullName evidence="1">Uncharacterized protein</fullName>
    </submittedName>
</protein>
<sequence length="53" mass="6199">MRSQGLPNSVMSSLRASIIWLECCGGGMVDRNWRDGFEIYFIKRNLPNYLQFK</sequence>
<proteinExistence type="predicted"/>
<dbReference type="Proteomes" id="UP000007797">
    <property type="component" value="Unassembled WGS sequence"/>
</dbReference>
<gene>
    <name evidence="1" type="ORF">DFA_01254</name>
</gene>
<dbReference type="KEGG" id="dfa:DFA_01254"/>
<keyword evidence="2" id="KW-1185">Reference proteome</keyword>
<dbReference type="RefSeq" id="XP_004359223.1">
    <property type="nucleotide sequence ID" value="XM_004359166.1"/>
</dbReference>
<evidence type="ECO:0000313" key="1">
    <source>
        <dbReference type="EMBL" id="EGG21373.1"/>
    </source>
</evidence>
<reference evidence="2" key="1">
    <citation type="journal article" date="2011" name="Genome Res.">
        <title>Phylogeny-wide analysis of social amoeba genomes highlights ancient origins for complex intercellular communication.</title>
        <authorList>
            <person name="Heidel A.J."/>
            <person name="Lawal H.M."/>
            <person name="Felder M."/>
            <person name="Schilde C."/>
            <person name="Helps N.R."/>
            <person name="Tunggal B."/>
            <person name="Rivero F."/>
            <person name="John U."/>
            <person name="Schleicher M."/>
            <person name="Eichinger L."/>
            <person name="Platzer M."/>
            <person name="Noegel A.A."/>
            <person name="Schaap P."/>
            <person name="Gloeckner G."/>
        </authorList>
    </citation>
    <scope>NUCLEOTIDE SEQUENCE [LARGE SCALE GENOMIC DNA]</scope>
    <source>
        <strain evidence="2">SH3</strain>
    </source>
</reference>